<sequence length="64" mass="6945">MIIKEVTIKEVQDTIEALQSLQIPAQEVSSRTEGISINDQELVVAKNKINAGITVIGRLGLVDN</sequence>
<evidence type="ECO:0000313" key="1">
    <source>
        <dbReference type="EMBL" id="CAG8845007.1"/>
    </source>
</evidence>
<organism evidence="1 2">
    <name type="scientific">Racocetra persica</name>
    <dbReference type="NCBI Taxonomy" id="160502"/>
    <lineage>
        <taxon>Eukaryota</taxon>
        <taxon>Fungi</taxon>
        <taxon>Fungi incertae sedis</taxon>
        <taxon>Mucoromycota</taxon>
        <taxon>Glomeromycotina</taxon>
        <taxon>Glomeromycetes</taxon>
        <taxon>Diversisporales</taxon>
        <taxon>Gigasporaceae</taxon>
        <taxon>Racocetra</taxon>
    </lineage>
</organism>
<proteinExistence type="predicted"/>
<feature type="non-terminal residue" evidence="1">
    <location>
        <position position="64"/>
    </location>
</feature>
<dbReference type="EMBL" id="CAJVQC010144930">
    <property type="protein sequence ID" value="CAG8845007.1"/>
    <property type="molecule type" value="Genomic_DNA"/>
</dbReference>
<dbReference type="Proteomes" id="UP000789920">
    <property type="component" value="Unassembled WGS sequence"/>
</dbReference>
<reference evidence="1" key="1">
    <citation type="submission" date="2021-06" db="EMBL/GenBank/DDBJ databases">
        <authorList>
            <person name="Kallberg Y."/>
            <person name="Tangrot J."/>
            <person name="Rosling A."/>
        </authorList>
    </citation>
    <scope>NUCLEOTIDE SEQUENCE</scope>
    <source>
        <strain evidence="1">MA461A</strain>
    </source>
</reference>
<evidence type="ECO:0000313" key="2">
    <source>
        <dbReference type="Proteomes" id="UP000789920"/>
    </source>
</evidence>
<protein>
    <submittedName>
        <fullName evidence="1">34143_t:CDS:1</fullName>
    </submittedName>
</protein>
<gene>
    <name evidence="1" type="ORF">RPERSI_LOCUS33466</name>
</gene>
<name>A0ACA9SQP4_9GLOM</name>
<comment type="caution">
    <text evidence="1">The sequence shown here is derived from an EMBL/GenBank/DDBJ whole genome shotgun (WGS) entry which is preliminary data.</text>
</comment>
<keyword evidence="2" id="KW-1185">Reference proteome</keyword>
<accession>A0ACA9SQP4</accession>